<dbReference type="InterPro" id="IPR050360">
    <property type="entry name" value="MFS_Sugar_Transporters"/>
</dbReference>
<evidence type="ECO:0000259" key="10">
    <source>
        <dbReference type="PROSITE" id="PS50850"/>
    </source>
</evidence>
<comment type="similarity">
    <text evidence="2 7">Belongs to the major facilitator superfamily. Sugar transporter (TC 2.A.1.1) family.</text>
</comment>
<dbReference type="Pfam" id="PF00083">
    <property type="entry name" value="Sugar_tr"/>
    <property type="match status" value="1"/>
</dbReference>
<dbReference type="InterPro" id="IPR003663">
    <property type="entry name" value="Sugar/inositol_transpt"/>
</dbReference>
<evidence type="ECO:0000313" key="12">
    <source>
        <dbReference type="Proteomes" id="UP000616885"/>
    </source>
</evidence>
<feature type="transmembrane region" description="Helical" evidence="9">
    <location>
        <begin position="357"/>
        <end position="376"/>
    </location>
</feature>
<dbReference type="AlphaFoldDB" id="A0A8H7N8G3"/>
<feature type="transmembrane region" description="Helical" evidence="9">
    <location>
        <begin position="132"/>
        <end position="153"/>
    </location>
</feature>
<feature type="transmembrane region" description="Helical" evidence="9">
    <location>
        <begin position="458"/>
        <end position="476"/>
    </location>
</feature>
<reference evidence="11" key="1">
    <citation type="submission" date="2020-10" db="EMBL/GenBank/DDBJ databases">
        <title>High-Quality Genome Resource of Clonostachys rosea strain S41 by Oxford Nanopore Long-Read Sequencing.</title>
        <authorList>
            <person name="Wang H."/>
        </authorList>
    </citation>
    <scope>NUCLEOTIDE SEQUENCE</scope>
    <source>
        <strain evidence="11">S41</strain>
    </source>
</reference>
<feature type="transmembrane region" description="Helical" evidence="9">
    <location>
        <begin position="326"/>
        <end position="345"/>
    </location>
</feature>
<dbReference type="FunFam" id="1.20.1250.20:FF:000134">
    <property type="entry name" value="MFS sugar transporter protein"/>
    <property type="match status" value="1"/>
</dbReference>
<feature type="transmembrane region" description="Helical" evidence="9">
    <location>
        <begin position="165"/>
        <end position="185"/>
    </location>
</feature>
<dbReference type="Proteomes" id="UP000616885">
    <property type="component" value="Unassembled WGS sequence"/>
</dbReference>
<dbReference type="InterPro" id="IPR020846">
    <property type="entry name" value="MFS_dom"/>
</dbReference>
<protein>
    <recommendedName>
        <fullName evidence="10">Major facilitator superfamily (MFS) profile domain-containing protein</fullName>
    </recommendedName>
</protein>
<evidence type="ECO:0000256" key="1">
    <source>
        <dbReference type="ARBA" id="ARBA00004141"/>
    </source>
</evidence>
<evidence type="ECO:0000256" key="9">
    <source>
        <dbReference type="SAM" id="Phobius"/>
    </source>
</evidence>
<comment type="subcellular location">
    <subcellularLocation>
        <location evidence="1">Membrane</location>
        <topology evidence="1">Multi-pass membrane protein</topology>
    </subcellularLocation>
</comment>
<dbReference type="InterPro" id="IPR036259">
    <property type="entry name" value="MFS_trans_sf"/>
</dbReference>
<dbReference type="PANTHER" id="PTHR48022:SF14">
    <property type="entry name" value="MAJOR FACILITATOR SUPERFAMILY (MFS) PROFILE DOMAIN-CONTAINING PROTEIN-RELATED"/>
    <property type="match status" value="1"/>
</dbReference>
<gene>
    <name evidence="11" type="ORF">IM811_015313</name>
</gene>
<evidence type="ECO:0000256" key="2">
    <source>
        <dbReference type="ARBA" id="ARBA00010992"/>
    </source>
</evidence>
<evidence type="ECO:0000256" key="7">
    <source>
        <dbReference type="RuleBase" id="RU003346"/>
    </source>
</evidence>
<dbReference type="PROSITE" id="PS50850">
    <property type="entry name" value="MFS"/>
    <property type="match status" value="1"/>
</dbReference>
<feature type="transmembrane region" description="Helical" evidence="9">
    <location>
        <begin position="388"/>
        <end position="415"/>
    </location>
</feature>
<organism evidence="11 12">
    <name type="scientific">Bionectria ochroleuca</name>
    <name type="common">Gliocladium roseum</name>
    <dbReference type="NCBI Taxonomy" id="29856"/>
    <lineage>
        <taxon>Eukaryota</taxon>
        <taxon>Fungi</taxon>
        <taxon>Dikarya</taxon>
        <taxon>Ascomycota</taxon>
        <taxon>Pezizomycotina</taxon>
        <taxon>Sordariomycetes</taxon>
        <taxon>Hypocreomycetidae</taxon>
        <taxon>Hypocreales</taxon>
        <taxon>Bionectriaceae</taxon>
        <taxon>Clonostachys</taxon>
    </lineage>
</organism>
<feature type="region of interest" description="Disordered" evidence="8">
    <location>
        <begin position="517"/>
        <end position="536"/>
    </location>
</feature>
<dbReference type="PANTHER" id="PTHR48022">
    <property type="entry name" value="PLASTIDIC GLUCOSE TRANSPORTER 4"/>
    <property type="match status" value="1"/>
</dbReference>
<feature type="transmembrane region" description="Helical" evidence="9">
    <location>
        <begin position="106"/>
        <end position="126"/>
    </location>
</feature>
<feature type="transmembrane region" description="Helical" evidence="9">
    <location>
        <begin position="37"/>
        <end position="61"/>
    </location>
</feature>
<evidence type="ECO:0000256" key="6">
    <source>
        <dbReference type="ARBA" id="ARBA00023136"/>
    </source>
</evidence>
<feature type="domain" description="Major facilitator superfamily (MFS) profile" evidence="10">
    <location>
        <begin position="37"/>
        <end position="480"/>
    </location>
</feature>
<accession>A0A8H7N8G3</accession>
<dbReference type="NCBIfam" id="TIGR00879">
    <property type="entry name" value="SP"/>
    <property type="match status" value="1"/>
</dbReference>
<feature type="transmembrane region" description="Helical" evidence="9">
    <location>
        <begin position="427"/>
        <end position="446"/>
    </location>
</feature>
<evidence type="ECO:0000313" key="11">
    <source>
        <dbReference type="EMBL" id="KAF9751093.1"/>
    </source>
</evidence>
<evidence type="ECO:0000256" key="4">
    <source>
        <dbReference type="ARBA" id="ARBA00022692"/>
    </source>
</evidence>
<keyword evidence="5 9" id="KW-1133">Transmembrane helix</keyword>
<dbReference type="PRINTS" id="PR00171">
    <property type="entry name" value="SUGRTRNSPORT"/>
</dbReference>
<dbReference type="GO" id="GO:0005351">
    <property type="term" value="F:carbohydrate:proton symporter activity"/>
    <property type="evidence" value="ECO:0007669"/>
    <property type="project" value="TreeGrafter"/>
</dbReference>
<dbReference type="InterPro" id="IPR005828">
    <property type="entry name" value="MFS_sugar_transport-like"/>
</dbReference>
<dbReference type="Gene3D" id="1.20.1250.20">
    <property type="entry name" value="MFS general substrate transporter like domains"/>
    <property type="match status" value="1"/>
</dbReference>
<evidence type="ECO:0000256" key="3">
    <source>
        <dbReference type="ARBA" id="ARBA00022448"/>
    </source>
</evidence>
<dbReference type="EMBL" id="JADCTT010000006">
    <property type="protein sequence ID" value="KAF9751093.1"/>
    <property type="molecule type" value="Genomic_DNA"/>
</dbReference>
<feature type="transmembrane region" description="Helical" evidence="9">
    <location>
        <begin position="197"/>
        <end position="218"/>
    </location>
</feature>
<evidence type="ECO:0000256" key="8">
    <source>
        <dbReference type="SAM" id="MobiDB-lite"/>
    </source>
</evidence>
<dbReference type="SUPFAM" id="SSF103473">
    <property type="entry name" value="MFS general substrate transporter"/>
    <property type="match status" value="1"/>
</dbReference>
<proteinExistence type="inferred from homology"/>
<evidence type="ECO:0000256" key="5">
    <source>
        <dbReference type="ARBA" id="ARBA00022989"/>
    </source>
</evidence>
<keyword evidence="3 7" id="KW-0813">Transport</keyword>
<name>A0A8H7N8G3_BIOOC</name>
<feature type="transmembrane region" description="Helical" evidence="9">
    <location>
        <begin position="292"/>
        <end position="314"/>
    </location>
</feature>
<feature type="transmembrane region" description="Helical" evidence="9">
    <location>
        <begin position="81"/>
        <end position="99"/>
    </location>
</feature>
<keyword evidence="6 9" id="KW-0472">Membrane</keyword>
<sequence length="536" mass="58385">MAGDYDGHLAIHPFYSSSTTTMMLSPLPAGTARLYRLCLHLAVGASIWGYNIGILASILVHPGWRSAMRDPDPSARGTITAVYYLGTLLAYLFVSHPLADWLGRRYAALYGTLALAFGAVVMASSQSLAVMAAGRFCCGLGVGVVSTTVPLYQSEISPAQERGKFVTINHVGFIAGLASGLWVGYGMSFWTEPSGKAWGWRISILIQLLPAAIFAAGLPFCPDTPRWLVENGHTERARRVLIWLRQDAVPPDAIMQELHAITLEVDSRPRFKRSSLALSLSLFREPPLRARLWRAFLLQFLAQMCGAAVMKYYLPTLLKALGLDTQLALMAGAIEMTIKIGMTIIEMWIIDRIGRRACLVGGSLIMGVAMLINGALPMAYPKNVSKGADVVCIIFIFVYAMGYGLGLGPAAWVYSSEIFPTAVRARGLNFAASGGSIGSILVSKIWPLGLAHWGSGIYFFFMFVNFACAPIVWLFYPETKGRALEDMDEIFGGDAPRPGILNNEDLDGDAQDLESELQSPVLGRNQEDEEQARLLS</sequence>
<comment type="caution">
    <text evidence="11">The sequence shown here is derived from an EMBL/GenBank/DDBJ whole genome shotgun (WGS) entry which is preliminary data.</text>
</comment>
<keyword evidence="4 9" id="KW-0812">Transmembrane</keyword>
<dbReference type="GO" id="GO:0016020">
    <property type="term" value="C:membrane"/>
    <property type="evidence" value="ECO:0007669"/>
    <property type="project" value="UniProtKB-SubCell"/>
</dbReference>